<organism evidence="2 3">
    <name type="scientific">Olea europaea subsp. europaea</name>
    <dbReference type="NCBI Taxonomy" id="158383"/>
    <lineage>
        <taxon>Eukaryota</taxon>
        <taxon>Viridiplantae</taxon>
        <taxon>Streptophyta</taxon>
        <taxon>Embryophyta</taxon>
        <taxon>Tracheophyta</taxon>
        <taxon>Spermatophyta</taxon>
        <taxon>Magnoliopsida</taxon>
        <taxon>eudicotyledons</taxon>
        <taxon>Gunneridae</taxon>
        <taxon>Pentapetalae</taxon>
        <taxon>asterids</taxon>
        <taxon>lamiids</taxon>
        <taxon>Lamiales</taxon>
        <taxon>Oleaceae</taxon>
        <taxon>Oleeae</taxon>
        <taxon>Olea</taxon>
    </lineage>
</organism>
<feature type="domain" description="DUF632" evidence="1">
    <location>
        <begin position="66"/>
        <end position="98"/>
    </location>
</feature>
<protein>
    <recommendedName>
        <fullName evidence="1">DUF632 domain-containing protein</fullName>
    </recommendedName>
</protein>
<comment type="caution">
    <text evidence="2">The sequence shown here is derived from an EMBL/GenBank/DDBJ whole genome shotgun (WGS) entry which is preliminary data.</text>
</comment>
<sequence>MANEVEKERVLNDDERCRVNASIEMERDPMKCLWWIGMWLMMRTSQKNRSNLAGFKARGGFKVDSEVVKEIQVQFERASKSGSELSELLEFGKLPYKNKRGGCNGKYLILFPLQYF</sequence>
<dbReference type="AlphaFoldDB" id="A0A8S0RG83"/>
<dbReference type="EMBL" id="CACTIH010003621">
    <property type="protein sequence ID" value="CAA2978628.1"/>
    <property type="molecule type" value="Genomic_DNA"/>
</dbReference>
<name>A0A8S0RG83_OLEEU</name>
<proteinExistence type="predicted"/>
<dbReference type="Pfam" id="PF04782">
    <property type="entry name" value="DUF632"/>
    <property type="match status" value="1"/>
</dbReference>
<evidence type="ECO:0000313" key="2">
    <source>
        <dbReference type="EMBL" id="CAA2978628.1"/>
    </source>
</evidence>
<dbReference type="InterPro" id="IPR006867">
    <property type="entry name" value="DUF632"/>
</dbReference>
<dbReference type="Proteomes" id="UP000594638">
    <property type="component" value="Unassembled WGS sequence"/>
</dbReference>
<evidence type="ECO:0000313" key="3">
    <source>
        <dbReference type="Proteomes" id="UP000594638"/>
    </source>
</evidence>
<gene>
    <name evidence="2" type="ORF">OLEA9_A076920</name>
</gene>
<accession>A0A8S0RG83</accession>
<keyword evidence="3" id="KW-1185">Reference proteome</keyword>
<reference evidence="2 3" key="1">
    <citation type="submission" date="2019-12" db="EMBL/GenBank/DDBJ databases">
        <authorList>
            <person name="Alioto T."/>
            <person name="Alioto T."/>
            <person name="Gomez Garrido J."/>
        </authorList>
    </citation>
    <scope>NUCLEOTIDE SEQUENCE [LARGE SCALE GENOMIC DNA]</scope>
</reference>
<dbReference type="Gramene" id="OE9A076920T1">
    <property type="protein sequence ID" value="OE9A076920C1"/>
    <property type="gene ID" value="OE9A076920"/>
</dbReference>
<evidence type="ECO:0000259" key="1">
    <source>
        <dbReference type="Pfam" id="PF04782"/>
    </source>
</evidence>